<gene>
    <name evidence="2" type="ORF">EJB06_12275</name>
</gene>
<feature type="domain" description="DUF2314" evidence="1">
    <location>
        <begin position="97"/>
        <end position="220"/>
    </location>
</feature>
<name>A0A430HNM6_9BURK</name>
<proteinExistence type="predicted"/>
<dbReference type="InterPro" id="IPR018756">
    <property type="entry name" value="DUF2314"/>
</dbReference>
<dbReference type="EMBL" id="RXLQ01000005">
    <property type="protein sequence ID" value="RSZ59091.1"/>
    <property type="molecule type" value="Genomic_DNA"/>
</dbReference>
<comment type="caution">
    <text evidence="2">The sequence shown here is derived from an EMBL/GenBank/DDBJ whole genome shotgun (WGS) entry which is preliminary data.</text>
</comment>
<evidence type="ECO:0000313" key="2">
    <source>
        <dbReference type="EMBL" id="RSZ59091.1"/>
    </source>
</evidence>
<organism evidence="2 3">
    <name type="scientific">Massilia atriviolacea</name>
    <dbReference type="NCBI Taxonomy" id="2495579"/>
    <lineage>
        <taxon>Bacteria</taxon>
        <taxon>Pseudomonadati</taxon>
        <taxon>Pseudomonadota</taxon>
        <taxon>Betaproteobacteria</taxon>
        <taxon>Burkholderiales</taxon>
        <taxon>Oxalobacteraceae</taxon>
        <taxon>Telluria group</taxon>
        <taxon>Massilia</taxon>
    </lineage>
</organism>
<dbReference type="OrthoDB" id="7066376at2"/>
<dbReference type="Proteomes" id="UP000278085">
    <property type="component" value="Unassembled WGS sequence"/>
</dbReference>
<sequence>MSQDDLLPLFAPPLSLLLESAEDAKNSPLNEVDVLEIRDAAAVIMMSRDDFNAMAQTRGDDIDPENCWYDWQMLRRRLGRKPDLDPGAKVVFIGNDDEAFRKTITLARESLSVFRAMLADASAPQRYPLVKVRLEEPGYHANIWLLVVAHDGHGFVGRIFELPGDFTQYAVGMELTVPDSDVQDWMINDDGTLYGGYSLRYSRAAMGEAEQIAFDRHLGVSAYA</sequence>
<dbReference type="AlphaFoldDB" id="A0A430HNM6"/>
<dbReference type="RefSeq" id="WP_126074294.1">
    <property type="nucleotide sequence ID" value="NZ_CP051166.1"/>
</dbReference>
<evidence type="ECO:0000313" key="3">
    <source>
        <dbReference type="Proteomes" id="UP000278085"/>
    </source>
</evidence>
<reference evidence="2 3" key="1">
    <citation type="submission" date="2018-12" db="EMBL/GenBank/DDBJ databases">
        <authorList>
            <person name="Yang E."/>
        </authorList>
    </citation>
    <scope>NUCLEOTIDE SEQUENCE [LARGE SCALE GENOMIC DNA]</scope>
    <source>
        <strain evidence="2 3">SOD</strain>
    </source>
</reference>
<evidence type="ECO:0000259" key="1">
    <source>
        <dbReference type="Pfam" id="PF10077"/>
    </source>
</evidence>
<keyword evidence="3" id="KW-1185">Reference proteome</keyword>
<accession>A0A430HNM6</accession>
<dbReference type="Pfam" id="PF10077">
    <property type="entry name" value="DUF2314"/>
    <property type="match status" value="1"/>
</dbReference>
<protein>
    <submittedName>
        <fullName evidence="2">DUF2314 domain-containing protein</fullName>
    </submittedName>
</protein>